<dbReference type="EMBL" id="CAFBMM010000019">
    <property type="protein sequence ID" value="CAB4902906.1"/>
    <property type="molecule type" value="Genomic_DNA"/>
</dbReference>
<organism evidence="4">
    <name type="scientific">freshwater metagenome</name>
    <dbReference type="NCBI Taxonomy" id="449393"/>
    <lineage>
        <taxon>unclassified sequences</taxon>
        <taxon>metagenomes</taxon>
        <taxon>ecological metagenomes</taxon>
    </lineage>
</organism>
<proteinExistence type="predicted"/>
<dbReference type="AlphaFoldDB" id="A0A6J7LZ24"/>
<gene>
    <name evidence="2" type="ORF">UFOPK2683_00004</name>
    <name evidence="3" type="ORF">UFOPK3605_00587</name>
    <name evidence="4" type="ORF">UFOPK3897_00668</name>
    <name evidence="5" type="ORF">UFOPK4121_00401</name>
</gene>
<dbReference type="EMBL" id="CAEZYK010000001">
    <property type="protein sequence ID" value="CAB4711253.1"/>
    <property type="molecule type" value="Genomic_DNA"/>
</dbReference>
<evidence type="ECO:0000313" key="5">
    <source>
        <dbReference type="EMBL" id="CAB5016814.1"/>
    </source>
</evidence>
<evidence type="ECO:0000259" key="1">
    <source>
        <dbReference type="Pfam" id="PF01494"/>
    </source>
</evidence>
<dbReference type="GO" id="GO:0016628">
    <property type="term" value="F:oxidoreductase activity, acting on the CH-CH group of donors, NAD or NADP as acceptor"/>
    <property type="evidence" value="ECO:0007669"/>
    <property type="project" value="InterPro"/>
</dbReference>
<sequence>MQTDLLVVGAGPAGLACARTAHDRGLAVEVIDKAVFPRDKTCGDGLTTQALRLLERLGVDVTNQPGYQAITETVIFSPRGRSITLPLPEQSQGAYSGVMARVDLDFALLQRTRDSGVLVHEGVGLESLSVGTQSVTAGLSDGSNIVAKYLVAADGHWSSVRRLQLGRKQKDLGSWHAVRQYFCNVESPTNKPAQWIFFEPDILPGYAWVFSLPDGRANVGFTVLRREHQHGKDLRALWEDLVNRLPLRSVLGENAEPEENHRAWPIPASYHPSRCAQGRVLYVGDAAGVVDPLTGEGIAQALETGILAGEAIQTNQSPEQVSSRYQHTVERVIGRDLRFAKRFQRLLHSPARAEAGLRIAAGTAWTRRNFARWMFEDYPRAMAITPDRWRRGMFSEPGAFCARPIADKNCLG</sequence>
<dbReference type="GO" id="GO:0071949">
    <property type="term" value="F:FAD binding"/>
    <property type="evidence" value="ECO:0007669"/>
    <property type="project" value="InterPro"/>
</dbReference>
<dbReference type="EMBL" id="CAFBPQ010000007">
    <property type="protein sequence ID" value="CAB5016814.1"/>
    <property type="molecule type" value="Genomic_DNA"/>
</dbReference>
<evidence type="ECO:0000313" key="4">
    <source>
        <dbReference type="EMBL" id="CAB4973711.1"/>
    </source>
</evidence>
<dbReference type="EMBL" id="CAFBOF010000009">
    <property type="protein sequence ID" value="CAB4973711.1"/>
    <property type="molecule type" value="Genomic_DNA"/>
</dbReference>
<dbReference type="NCBIfam" id="TIGR02032">
    <property type="entry name" value="GG-red-SF"/>
    <property type="match status" value="1"/>
</dbReference>
<accession>A0A6J7LZ24</accession>
<dbReference type="Gene3D" id="3.50.50.60">
    <property type="entry name" value="FAD/NAD(P)-binding domain"/>
    <property type="match status" value="1"/>
</dbReference>
<dbReference type="InterPro" id="IPR011777">
    <property type="entry name" value="Geranylgeranyl_Rdtase_fam"/>
</dbReference>
<dbReference type="PANTHER" id="PTHR42685:SF22">
    <property type="entry name" value="CONDITIONED MEDIUM FACTOR RECEPTOR 1"/>
    <property type="match status" value="1"/>
</dbReference>
<dbReference type="PRINTS" id="PR00420">
    <property type="entry name" value="RNGMNOXGNASE"/>
</dbReference>
<dbReference type="PANTHER" id="PTHR42685">
    <property type="entry name" value="GERANYLGERANYL DIPHOSPHATE REDUCTASE"/>
    <property type="match status" value="1"/>
</dbReference>
<dbReference type="InterPro" id="IPR050407">
    <property type="entry name" value="Geranylgeranyl_reductase"/>
</dbReference>
<name>A0A6J7LZ24_9ZZZZ</name>
<dbReference type="InterPro" id="IPR002938">
    <property type="entry name" value="FAD-bd"/>
</dbReference>
<reference evidence="4" key="1">
    <citation type="submission" date="2020-05" db="EMBL/GenBank/DDBJ databases">
        <authorList>
            <person name="Chiriac C."/>
            <person name="Salcher M."/>
            <person name="Ghai R."/>
            <person name="Kavagutti S V."/>
        </authorList>
    </citation>
    <scope>NUCLEOTIDE SEQUENCE</scope>
</reference>
<evidence type="ECO:0000313" key="2">
    <source>
        <dbReference type="EMBL" id="CAB4711253.1"/>
    </source>
</evidence>
<evidence type="ECO:0000313" key="3">
    <source>
        <dbReference type="EMBL" id="CAB4902906.1"/>
    </source>
</evidence>
<protein>
    <submittedName>
        <fullName evidence="4">Unannotated protein</fullName>
    </submittedName>
</protein>
<dbReference type="SUPFAM" id="SSF51905">
    <property type="entry name" value="FAD/NAD(P)-binding domain"/>
    <property type="match status" value="1"/>
</dbReference>
<feature type="domain" description="FAD-binding" evidence="1">
    <location>
        <begin position="3"/>
        <end position="301"/>
    </location>
</feature>
<dbReference type="InterPro" id="IPR036188">
    <property type="entry name" value="FAD/NAD-bd_sf"/>
</dbReference>
<dbReference type="Pfam" id="PF01494">
    <property type="entry name" value="FAD_binding_3"/>
    <property type="match status" value="1"/>
</dbReference>